<comment type="subunit">
    <text evidence="10">Interacts with PCSK6 (immature form including the propeptide); probably involved in the maturation and the secretion of PCSK6.</text>
</comment>
<evidence type="ECO:0000256" key="10">
    <source>
        <dbReference type="ARBA" id="ARBA00063143"/>
    </source>
</evidence>
<evidence type="ECO:0000313" key="14">
    <source>
        <dbReference type="Proteomes" id="UP000515163"/>
    </source>
</evidence>
<dbReference type="PROSITE" id="PS00018">
    <property type="entry name" value="EF_HAND_1"/>
    <property type="match status" value="5"/>
</dbReference>
<feature type="domain" description="EF-hand" evidence="13">
    <location>
        <begin position="69"/>
        <end position="104"/>
    </location>
</feature>
<dbReference type="OrthoDB" id="293868at2759"/>
<feature type="signal peptide" evidence="12">
    <location>
        <begin position="1"/>
        <end position="18"/>
    </location>
</feature>
<gene>
    <name evidence="15" type="primary">LOC116294961</name>
</gene>
<evidence type="ECO:0000256" key="12">
    <source>
        <dbReference type="SAM" id="SignalP"/>
    </source>
</evidence>
<feature type="domain" description="EF-hand" evidence="13">
    <location>
        <begin position="147"/>
        <end position="182"/>
    </location>
</feature>
<dbReference type="FunFam" id="1.10.238.10:FF:000104">
    <property type="entry name" value="calumenin isoform X1"/>
    <property type="match status" value="1"/>
</dbReference>
<protein>
    <recommendedName>
        <fullName evidence="11">Reticulocalbin-3</fullName>
    </recommendedName>
</protein>
<keyword evidence="4" id="KW-0677">Repeat</keyword>
<keyword evidence="3 12" id="KW-0732">Signal</keyword>
<dbReference type="RefSeq" id="XP_031558519.1">
    <property type="nucleotide sequence ID" value="XM_031702659.1"/>
</dbReference>
<evidence type="ECO:0000256" key="4">
    <source>
        <dbReference type="ARBA" id="ARBA00022737"/>
    </source>
</evidence>
<keyword evidence="2" id="KW-0479">Metal-binding</keyword>
<dbReference type="GO" id="GO:0015031">
    <property type="term" value="P:protein transport"/>
    <property type="evidence" value="ECO:0007669"/>
    <property type="project" value="UniProtKB-ARBA"/>
</dbReference>
<evidence type="ECO:0000256" key="1">
    <source>
        <dbReference type="ARBA" id="ARBA00004319"/>
    </source>
</evidence>
<dbReference type="GO" id="GO:0005788">
    <property type="term" value="C:endoplasmic reticulum lumen"/>
    <property type="evidence" value="ECO:0007669"/>
    <property type="project" value="UniProtKB-SubCell"/>
</dbReference>
<evidence type="ECO:0000256" key="3">
    <source>
        <dbReference type="ARBA" id="ARBA00022729"/>
    </source>
</evidence>
<evidence type="ECO:0000313" key="15">
    <source>
        <dbReference type="RefSeq" id="XP_031558519.1"/>
    </source>
</evidence>
<keyword evidence="6" id="KW-0106">Calcium</keyword>
<feature type="domain" description="EF-hand" evidence="13">
    <location>
        <begin position="224"/>
        <end position="259"/>
    </location>
</feature>
<dbReference type="Proteomes" id="UP000515163">
    <property type="component" value="Unplaced"/>
</dbReference>
<dbReference type="Gene3D" id="1.10.238.10">
    <property type="entry name" value="EF-hand"/>
    <property type="match status" value="3"/>
</dbReference>
<dbReference type="SUPFAM" id="SSF47473">
    <property type="entry name" value="EF-hand"/>
    <property type="match status" value="2"/>
</dbReference>
<dbReference type="Pfam" id="PF13499">
    <property type="entry name" value="EF-hand_7"/>
    <property type="match status" value="2"/>
</dbReference>
<dbReference type="PROSITE" id="PS50222">
    <property type="entry name" value="EF_HAND_2"/>
    <property type="match status" value="4"/>
</dbReference>
<sequence>MKTVLVCVLLVFVFSCFAAQDEATHKAHVHEDKLADADHYVDGEHNPEHDHEAFLGEEKEEFDHLSPEEAKKRLRNLIKKVDTDKDEAITTEELTDWVKKVFDERSLVGVDKDVEDKDSNKNGKVEWDEYVKGTYGETGEDDEEVKELLQRDRRRFDAADKDKDGALDKNEFGTFLHPESSPEMGDIHVTETIEDIDRDKDGFVNLKEFLGEYTDDESSEAPEWVHEETKRFHEEYDKNKDGKLDKDEVKQWILPETDHMMAVEEARHLVTSADENNDGKLTIGEIEKNYALFVGSEATDYGRALPHSEL</sequence>
<dbReference type="AlphaFoldDB" id="A0A6P8HQ76"/>
<reference evidence="15" key="1">
    <citation type="submission" date="2025-08" db="UniProtKB">
        <authorList>
            <consortium name="RefSeq"/>
        </authorList>
    </citation>
    <scope>IDENTIFICATION</scope>
    <source>
        <tissue evidence="15">Tentacle</tissue>
    </source>
</reference>
<accession>A0A6P8HQ76</accession>
<evidence type="ECO:0000256" key="8">
    <source>
        <dbReference type="ARBA" id="ARBA00023186"/>
    </source>
</evidence>
<evidence type="ECO:0000256" key="9">
    <source>
        <dbReference type="ARBA" id="ARBA00056975"/>
    </source>
</evidence>
<evidence type="ECO:0000256" key="11">
    <source>
        <dbReference type="ARBA" id="ARBA00072696"/>
    </source>
</evidence>
<keyword evidence="7" id="KW-0325">Glycoprotein</keyword>
<evidence type="ECO:0000256" key="5">
    <source>
        <dbReference type="ARBA" id="ARBA00022824"/>
    </source>
</evidence>
<dbReference type="InterPro" id="IPR018247">
    <property type="entry name" value="EF_Hand_1_Ca_BS"/>
</dbReference>
<dbReference type="KEGG" id="aten:116294961"/>
<feature type="chain" id="PRO_5028303896" description="Reticulocalbin-3" evidence="12">
    <location>
        <begin position="19"/>
        <end position="310"/>
    </location>
</feature>
<evidence type="ECO:0000256" key="6">
    <source>
        <dbReference type="ARBA" id="ARBA00022837"/>
    </source>
</evidence>
<dbReference type="PANTHER" id="PTHR10827:SF52">
    <property type="entry name" value="IP16409P"/>
    <property type="match status" value="1"/>
</dbReference>
<evidence type="ECO:0000256" key="7">
    <source>
        <dbReference type="ARBA" id="ARBA00023180"/>
    </source>
</evidence>
<dbReference type="PANTHER" id="PTHR10827">
    <property type="entry name" value="RETICULOCALBIN"/>
    <property type="match status" value="1"/>
</dbReference>
<keyword evidence="5" id="KW-0256">Endoplasmic reticulum</keyword>
<dbReference type="SMART" id="SM00054">
    <property type="entry name" value="EFh"/>
    <property type="match status" value="4"/>
</dbReference>
<feature type="domain" description="EF-hand" evidence="13">
    <location>
        <begin position="184"/>
        <end position="219"/>
    </location>
</feature>
<organism evidence="14 15">
    <name type="scientific">Actinia tenebrosa</name>
    <name type="common">Australian red waratah sea anemone</name>
    <dbReference type="NCBI Taxonomy" id="6105"/>
    <lineage>
        <taxon>Eukaryota</taxon>
        <taxon>Metazoa</taxon>
        <taxon>Cnidaria</taxon>
        <taxon>Anthozoa</taxon>
        <taxon>Hexacorallia</taxon>
        <taxon>Actiniaria</taxon>
        <taxon>Actiniidae</taxon>
        <taxon>Actinia</taxon>
    </lineage>
</organism>
<comment type="function">
    <text evidence="9">Probable molecular chaperone assisting protein biosynthesis and transport in the endoplasmic reticulum. Required for the proper biosynthesis and transport of pulmonary surfactant-associated protein A/SP-A, pulmonary surfactant-associated protein D/SP-D and the lipid transporter ABCA3. By regulating both the proper expression and the degradation through the endoplasmic reticulum-associated protein degradation pathway of these proteins plays a crucial role in pulmonary surfactant homeostasis. Has an anti-fibrotic activity by negatively regulating the secretion of type I and type III collagens. This calcium-binding protein also transiently associates with immature PCSK6 and regulates its secretion.</text>
</comment>
<name>A0A6P8HQ76_ACTTE</name>
<dbReference type="PROSITE" id="PS51257">
    <property type="entry name" value="PROKAR_LIPOPROTEIN"/>
    <property type="match status" value="1"/>
</dbReference>
<dbReference type="GO" id="GO:0005509">
    <property type="term" value="F:calcium ion binding"/>
    <property type="evidence" value="ECO:0007669"/>
    <property type="project" value="InterPro"/>
</dbReference>
<dbReference type="InParanoid" id="A0A6P8HQ76"/>
<dbReference type="InterPro" id="IPR011992">
    <property type="entry name" value="EF-hand-dom_pair"/>
</dbReference>
<comment type="subcellular location">
    <subcellularLocation>
        <location evidence="1">Endoplasmic reticulum lumen</location>
    </subcellularLocation>
</comment>
<proteinExistence type="predicted"/>
<evidence type="ECO:0000256" key="2">
    <source>
        <dbReference type="ARBA" id="ARBA00022723"/>
    </source>
</evidence>
<dbReference type="InterPro" id="IPR002048">
    <property type="entry name" value="EF_hand_dom"/>
</dbReference>
<keyword evidence="14" id="KW-1185">Reference proteome</keyword>
<keyword evidence="8" id="KW-0143">Chaperone</keyword>
<evidence type="ECO:0000259" key="13">
    <source>
        <dbReference type="PROSITE" id="PS50222"/>
    </source>
</evidence>
<dbReference type="GeneID" id="116294961"/>